<dbReference type="HAMAP" id="MF_01940">
    <property type="entry name" value="RNA_CPDase"/>
    <property type="match status" value="1"/>
</dbReference>
<comment type="function">
    <text evidence="2">Hydrolyzes RNA 2',3'-cyclic phosphodiester to an RNA 2'-phosphomonoester.</text>
</comment>
<evidence type="ECO:0000256" key="1">
    <source>
        <dbReference type="ARBA" id="ARBA00022801"/>
    </source>
</evidence>
<name>A0A366ER25_9BACI</name>
<feature type="active site" description="Proton acceptor" evidence="2">
    <location>
        <position position="125"/>
    </location>
</feature>
<comment type="catalytic activity">
    <reaction evidence="2">
        <text>a 3'-end 2',3'-cyclophospho-ribonucleotide-RNA + H2O = a 3'-end 2'-phospho-ribonucleotide-RNA + H(+)</text>
        <dbReference type="Rhea" id="RHEA:11828"/>
        <dbReference type="Rhea" id="RHEA-COMP:10464"/>
        <dbReference type="Rhea" id="RHEA-COMP:17353"/>
        <dbReference type="ChEBI" id="CHEBI:15377"/>
        <dbReference type="ChEBI" id="CHEBI:15378"/>
        <dbReference type="ChEBI" id="CHEBI:83064"/>
        <dbReference type="ChEBI" id="CHEBI:173113"/>
        <dbReference type="EC" id="3.1.4.58"/>
    </reaction>
</comment>
<dbReference type="Gene3D" id="3.90.1140.10">
    <property type="entry name" value="Cyclic phosphodiesterase"/>
    <property type="match status" value="1"/>
</dbReference>
<sequence length="183" mass="21192">MLKAHYFFALSLSQETKHLIHKWTEPMMDEGSFQRWVHPKDYHITLAFLGSADELQPVIHRVDALECPSFSLTLDHYGTFGKSDSPRILWMGIQPSEILQRVRESVYGACEEAGFPLDKRPFSPHITVGRKWNRDFPFTSGWLNSFQPTDTHSFTAGEIVLYQTHLDRLPKYEAIYTKPLHAN</sequence>
<dbReference type="GO" id="GO:0004113">
    <property type="term" value="F:2',3'-cyclic-nucleotide 3'-phosphodiesterase activity"/>
    <property type="evidence" value="ECO:0007669"/>
    <property type="project" value="InterPro"/>
</dbReference>
<dbReference type="GO" id="GO:0008664">
    <property type="term" value="F:RNA 2',3'-cyclic 3'-phosphodiesterase activity"/>
    <property type="evidence" value="ECO:0007669"/>
    <property type="project" value="UniProtKB-EC"/>
</dbReference>
<dbReference type="AlphaFoldDB" id="A0A366ER25"/>
<feature type="short sequence motif" description="HXTX 2" evidence="2">
    <location>
        <begin position="125"/>
        <end position="128"/>
    </location>
</feature>
<gene>
    <name evidence="3" type="ORF">DET59_107106</name>
</gene>
<reference evidence="3 4" key="1">
    <citation type="submission" date="2018-06" db="EMBL/GenBank/DDBJ databases">
        <title>Freshwater and sediment microbial communities from various areas in North America, analyzing microbe dynamics in response to fracking.</title>
        <authorList>
            <person name="Lamendella R."/>
        </authorList>
    </citation>
    <scope>NUCLEOTIDE SEQUENCE [LARGE SCALE GENOMIC DNA]</scope>
    <source>
        <strain evidence="3 4">97B</strain>
    </source>
</reference>
<proteinExistence type="inferred from homology"/>
<keyword evidence="3" id="KW-0436">Ligase</keyword>
<organism evidence="3 4">
    <name type="scientific">Rossellomorea aquimaris</name>
    <dbReference type="NCBI Taxonomy" id="189382"/>
    <lineage>
        <taxon>Bacteria</taxon>
        <taxon>Bacillati</taxon>
        <taxon>Bacillota</taxon>
        <taxon>Bacilli</taxon>
        <taxon>Bacillales</taxon>
        <taxon>Bacillaceae</taxon>
        <taxon>Rossellomorea</taxon>
    </lineage>
</organism>
<dbReference type="GO" id="GO:0016874">
    <property type="term" value="F:ligase activity"/>
    <property type="evidence" value="ECO:0007669"/>
    <property type="project" value="UniProtKB-KW"/>
</dbReference>
<dbReference type="InterPro" id="IPR004175">
    <property type="entry name" value="RNA_CPDase"/>
</dbReference>
<dbReference type="RefSeq" id="WP_113969808.1">
    <property type="nucleotide sequence ID" value="NZ_QNRJ01000007.1"/>
</dbReference>
<dbReference type="PANTHER" id="PTHR35561">
    <property type="entry name" value="RNA 2',3'-CYCLIC PHOSPHODIESTERASE"/>
    <property type="match status" value="1"/>
</dbReference>
<comment type="similarity">
    <text evidence="2">Belongs to the 2H phosphoesterase superfamily. ThpR family.</text>
</comment>
<accession>A0A366ER25</accession>
<dbReference type="EMBL" id="QNRJ01000007">
    <property type="protein sequence ID" value="RBP03959.1"/>
    <property type="molecule type" value="Genomic_DNA"/>
</dbReference>
<dbReference type="Proteomes" id="UP000252118">
    <property type="component" value="Unassembled WGS sequence"/>
</dbReference>
<dbReference type="Pfam" id="PF13563">
    <property type="entry name" value="2_5_RNA_ligase2"/>
    <property type="match status" value="1"/>
</dbReference>
<evidence type="ECO:0000256" key="2">
    <source>
        <dbReference type="HAMAP-Rule" id="MF_01940"/>
    </source>
</evidence>
<dbReference type="EC" id="3.1.4.58" evidence="2"/>
<keyword evidence="1 2" id="KW-0378">Hydrolase</keyword>
<comment type="caution">
    <text evidence="3">The sequence shown here is derived from an EMBL/GenBank/DDBJ whole genome shotgun (WGS) entry which is preliminary data.</text>
</comment>
<feature type="active site" description="Proton donor" evidence="2">
    <location>
        <position position="43"/>
    </location>
</feature>
<evidence type="ECO:0000313" key="3">
    <source>
        <dbReference type="EMBL" id="RBP03959.1"/>
    </source>
</evidence>
<dbReference type="NCBIfam" id="TIGR02258">
    <property type="entry name" value="2_5_ligase"/>
    <property type="match status" value="1"/>
</dbReference>
<dbReference type="PANTHER" id="PTHR35561:SF1">
    <property type="entry name" value="RNA 2',3'-CYCLIC PHOSPHODIESTERASE"/>
    <property type="match status" value="1"/>
</dbReference>
<evidence type="ECO:0000313" key="4">
    <source>
        <dbReference type="Proteomes" id="UP000252118"/>
    </source>
</evidence>
<dbReference type="OrthoDB" id="9789350at2"/>
<dbReference type="SUPFAM" id="SSF55144">
    <property type="entry name" value="LigT-like"/>
    <property type="match status" value="1"/>
</dbReference>
<dbReference type="InterPro" id="IPR009097">
    <property type="entry name" value="Cyclic_Pdiesterase"/>
</dbReference>
<feature type="short sequence motif" description="HXTX 1" evidence="2">
    <location>
        <begin position="43"/>
        <end position="46"/>
    </location>
</feature>
<protein>
    <recommendedName>
        <fullName evidence="2">RNA 2',3'-cyclic phosphodiesterase</fullName>
        <shortName evidence="2">RNA 2',3'-CPDase</shortName>
        <ecNumber evidence="2">3.1.4.58</ecNumber>
    </recommendedName>
</protein>